<evidence type="ECO:0000256" key="4">
    <source>
        <dbReference type="HAMAP-Rule" id="MF_03011"/>
    </source>
</evidence>
<keyword evidence="2 4" id="KW-0396">Initiation factor</keyword>
<evidence type="ECO:0000256" key="3">
    <source>
        <dbReference type="ARBA" id="ARBA00022917"/>
    </source>
</evidence>
<protein>
    <recommendedName>
        <fullName evidence="4">Eukaryotic translation initiation factor 3 subunit L</fullName>
        <shortName evidence="4">eIF3l</shortName>
    </recommendedName>
</protein>
<name>A0A0M0J4E6_9EUKA</name>
<sequence>MDLDQEEEIAVDDLPNFRFESAKTFDVEQAAAAAPDSSATSWDDTVKHYEMPDVIRSFIVFFHKQVTDRNVYEVHSIYETSFNKLSDRYYKNSVWPPAEAISPLVDSDPQFLLLYKELYYRHIYSKLQPTLEHRIESWRNYCAIFDLLLDAKTPLALELPNQWLWDMIDEFIYQFQTFWQYRARPRSRTEDELARLKEMPETWSVLKVLHYLQALIDKSHIRAHLRGEPSAVGNPFVASSLYTMLGYFSLVGLLRVHCLLADYRLALKVVEDIDLARKGPAPHGLFTRVTLCHITIFYYVGWCYLMLRRYTDAIKTFSNILFYIARTKQYHTRSYQYDQILKKNDQMYALLAVAASLSPQHALDENLVSTLRDKYADRMSRMQSNVVDLACFEDLFTFACPKFISPVPPPLDDEGKTSEKYNPQEAFRLQLRLFMVEVAQQKLLPTIRSYLKLYTTIGIPKLAALTEVEEATFREHLQCLKHKTHTLSWAGGAPLTGSWASSAEVDFFVDGEVAHVADTSLVRKHSDYFLKQINKLEEIISTLK</sequence>
<organism evidence="6 7">
    <name type="scientific">Chrysochromulina tobinii</name>
    <dbReference type="NCBI Taxonomy" id="1460289"/>
    <lineage>
        <taxon>Eukaryota</taxon>
        <taxon>Haptista</taxon>
        <taxon>Haptophyta</taxon>
        <taxon>Prymnesiophyceae</taxon>
        <taxon>Prymnesiales</taxon>
        <taxon>Chrysochromulinaceae</taxon>
        <taxon>Chrysochromulina</taxon>
    </lineage>
</organism>
<comment type="subunit">
    <text evidence="4">Component of the eukaryotic translation initiation factor 3 (eIF-3) complex.</text>
</comment>
<proteinExistence type="inferred from homology"/>
<comment type="function">
    <text evidence="4">Component of the eukaryotic translation initiation factor 3 (eIF-3) complex, which is involved in protein synthesis of a specialized repertoire of mRNAs and, together with other initiation factors, stimulates binding of mRNA and methionyl-tRNAi to the 40S ribosome. The eIF-3 complex specifically targets and initiates translation of a subset of mRNAs involved in cell proliferation.</text>
</comment>
<dbReference type="GO" id="GO:0005852">
    <property type="term" value="C:eukaryotic translation initiation factor 3 complex"/>
    <property type="evidence" value="ECO:0007669"/>
    <property type="project" value="UniProtKB-UniRule"/>
</dbReference>
<keyword evidence="1 4" id="KW-0963">Cytoplasm</keyword>
<dbReference type="GO" id="GO:0003743">
    <property type="term" value="F:translation initiation factor activity"/>
    <property type="evidence" value="ECO:0007669"/>
    <property type="project" value="UniProtKB-UniRule"/>
</dbReference>
<dbReference type="InterPro" id="IPR019382">
    <property type="entry name" value="eIF3l"/>
</dbReference>
<evidence type="ECO:0000313" key="6">
    <source>
        <dbReference type="EMBL" id="KOO21375.1"/>
    </source>
</evidence>
<feature type="domain" description="PCI" evidence="5">
    <location>
        <begin position="316"/>
        <end position="523"/>
    </location>
</feature>
<dbReference type="GO" id="GO:0001732">
    <property type="term" value="P:formation of cytoplasmic translation initiation complex"/>
    <property type="evidence" value="ECO:0007669"/>
    <property type="project" value="UniProtKB-UniRule"/>
</dbReference>
<dbReference type="Proteomes" id="UP000037460">
    <property type="component" value="Unassembled WGS sequence"/>
</dbReference>
<dbReference type="InterPro" id="IPR000717">
    <property type="entry name" value="PCI_dom"/>
</dbReference>
<reference evidence="7" key="1">
    <citation type="journal article" date="2015" name="PLoS Genet.">
        <title>Genome Sequence and Transcriptome Analyses of Chrysochromulina tobin: Metabolic Tools for Enhanced Algal Fitness in the Prominent Order Prymnesiales (Haptophyceae).</title>
        <authorList>
            <person name="Hovde B.T."/>
            <person name="Deodato C.R."/>
            <person name="Hunsperger H.M."/>
            <person name="Ryken S.A."/>
            <person name="Yost W."/>
            <person name="Jha R.K."/>
            <person name="Patterson J."/>
            <person name="Monnat R.J. Jr."/>
            <person name="Barlow S.B."/>
            <person name="Starkenburg S.R."/>
            <person name="Cattolico R.A."/>
        </authorList>
    </citation>
    <scope>NUCLEOTIDE SEQUENCE</scope>
    <source>
        <strain evidence="7">CCMP291</strain>
    </source>
</reference>
<evidence type="ECO:0000313" key="7">
    <source>
        <dbReference type="Proteomes" id="UP000037460"/>
    </source>
</evidence>
<dbReference type="AlphaFoldDB" id="A0A0M0J4E6"/>
<evidence type="ECO:0000256" key="2">
    <source>
        <dbReference type="ARBA" id="ARBA00022540"/>
    </source>
</evidence>
<keyword evidence="7" id="KW-1185">Reference proteome</keyword>
<dbReference type="Pfam" id="PF10255">
    <property type="entry name" value="Paf67"/>
    <property type="match status" value="1"/>
</dbReference>
<evidence type="ECO:0000256" key="1">
    <source>
        <dbReference type="ARBA" id="ARBA00022490"/>
    </source>
</evidence>
<gene>
    <name evidence="6" type="ORF">Ctob_004525</name>
</gene>
<accession>A0A0M0J4E6</accession>
<evidence type="ECO:0000259" key="5">
    <source>
        <dbReference type="PROSITE" id="PS50250"/>
    </source>
</evidence>
<dbReference type="PANTHER" id="PTHR13242:SF0">
    <property type="entry name" value="EUKARYOTIC TRANSLATION INITIATION FACTOR 3 SUBUNIT L"/>
    <property type="match status" value="1"/>
</dbReference>
<dbReference type="GO" id="GO:0033290">
    <property type="term" value="C:eukaryotic 48S preinitiation complex"/>
    <property type="evidence" value="ECO:0007669"/>
    <property type="project" value="UniProtKB-UniRule"/>
</dbReference>
<dbReference type="OrthoDB" id="15082at2759"/>
<comment type="subcellular location">
    <subcellularLocation>
        <location evidence="4">Cytoplasm</location>
    </subcellularLocation>
</comment>
<comment type="caution">
    <text evidence="6">The sequence shown here is derived from an EMBL/GenBank/DDBJ whole genome shotgun (WGS) entry which is preliminary data.</text>
</comment>
<dbReference type="PROSITE" id="PS50250">
    <property type="entry name" value="PCI"/>
    <property type="match status" value="1"/>
</dbReference>
<keyword evidence="3 4" id="KW-0648">Protein biosynthesis</keyword>
<dbReference type="HAMAP" id="MF_03011">
    <property type="entry name" value="eIF3l"/>
    <property type="match status" value="1"/>
</dbReference>
<dbReference type="GO" id="GO:0016282">
    <property type="term" value="C:eukaryotic 43S preinitiation complex"/>
    <property type="evidence" value="ECO:0007669"/>
    <property type="project" value="UniProtKB-UniRule"/>
</dbReference>
<comment type="similarity">
    <text evidence="4">Belongs to the eIF-3 subunit L family.</text>
</comment>
<dbReference type="EMBL" id="JWZX01003367">
    <property type="protein sequence ID" value="KOO21375.1"/>
    <property type="molecule type" value="Genomic_DNA"/>
</dbReference>
<dbReference type="PANTHER" id="PTHR13242">
    <property type="entry name" value="EUKARYOTIC TRANSLATION INITIATION FACTOR 3"/>
    <property type="match status" value="1"/>
</dbReference>